<protein>
    <submittedName>
        <fullName evidence="2">Uncharacterized protein</fullName>
    </submittedName>
</protein>
<feature type="compositionally biased region" description="Polar residues" evidence="1">
    <location>
        <begin position="215"/>
        <end position="226"/>
    </location>
</feature>
<feature type="compositionally biased region" description="Basic and acidic residues" evidence="1">
    <location>
        <begin position="233"/>
        <end position="268"/>
    </location>
</feature>
<reference evidence="2" key="1">
    <citation type="submission" date="2020-10" db="EMBL/GenBank/DDBJ databases">
        <title>Chromosome-scale genome assembly of the Allis shad, Alosa alosa.</title>
        <authorList>
            <person name="Margot Z."/>
            <person name="Christophe K."/>
            <person name="Cabau C."/>
            <person name="Louis A."/>
            <person name="Berthelot C."/>
            <person name="Parey E."/>
            <person name="Roest Crollius H."/>
            <person name="Montfort J."/>
            <person name="Robinson-Rechavi M."/>
            <person name="Bucao C."/>
            <person name="Bouchez O."/>
            <person name="Gislard M."/>
            <person name="Lluch J."/>
            <person name="Milhes M."/>
            <person name="Lampietro C."/>
            <person name="Lopez Roques C."/>
            <person name="Donnadieu C."/>
            <person name="Braasch I."/>
            <person name="Desvignes T."/>
            <person name="Postlethwait J."/>
            <person name="Bobe J."/>
            <person name="Guiguen Y."/>
        </authorList>
    </citation>
    <scope>NUCLEOTIDE SEQUENCE</scope>
    <source>
        <strain evidence="2">M-15738</strain>
        <tissue evidence="2">Blood</tissue>
    </source>
</reference>
<feature type="compositionally biased region" description="Basic and acidic residues" evidence="1">
    <location>
        <begin position="170"/>
        <end position="211"/>
    </location>
</feature>
<dbReference type="EMBL" id="JADWDJ010000005">
    <property type="protein sequence ID" value="KAG5281297.1"/>
    <property type="molecule type" value="Genomic_DNA"/>
</dbReference>
<evidence type="ECO:0000313" key="3">
    <source>
        <dbReference type="Proteomes" id="UP000823561"/>
    </source>
</evidence>
<feature type="non-terminal residue" evidence="2">
    <location>
        <position position="326"/>
    </location>
</feature>
<feature type="region of interest" description="Disordered" evidence="1">
    <location>
        <begin position="100"/>
        <end position="326"/>
    </location>
</feature>
<feature type="compositionally biased region" description="Basic and acidic residues" evidence="1">
    <location>
        <begin position="275"/>
        <end position="304"/>
    </location>
</feature>
<dbReference type="AlphaFoldDB" id="A0AAV6H5G3"/>
<comment type="caution">
    <text evidence="2">The sequence shown here is derived from an EMBL/GenBank/DDBJ whole genome shotgun (WGS) entry which is preliminary data.</text>
</comment>
<evidence type="ECO:0000256" key="1">
    <source>
        <dbReference type="SAM" id="MobiDB-lite"/>
    </source>
</evidence>
<organism evidence="2 3">
    <name type="scientific">Alosa alosa</name>
    <name type="common">allis shad</name>
    <dbReference type="NCBI Taxonomy" id="278164"/>
    <lineage>
        <taxon>Eukaryota</taxon>
        <taxon>Metazoa</taxon>
        <taxon>Chordata</taxon>
        <taxon>Craniata</taxon>
        <taxon>Vertebrata</taxon>
        <taxon>Euteleostomi</taxon>
        <taxon>Actinopterygii</taxon>
        <taxon>Neopterygii</taxon>
        <taxon>Teleostei</taxon>
        <taxon>Clupei</taxon>
        <taxon>Clupeiformes</taxon>
        <taxon>Clupeoidei</taxon>
        <taxon>Clupeidae</taxon>
        <taxon>Alosa</taxon>
    </lineage>
</organism>
<gene>
    <name evidence="2" type="ORF">AALO_G00069610</name>
</gene>
<feature type="compositionally biased region" description="Basic and acidic residues" evidence="1">
    <location>
        <begin position="120"/>
        <end position="130"/>
    </location>
</feature>
<sequence>MTRQLQGLEITSGSMEWFTSGFQRPTSTTPNRIRSSLPLAVGKHIHIHGSAFPSKTPNGKATLRRGSLHASMDLCTSNSLNTLLIARGVQCVLVQRPCGGWQGSPQREERRRWRSQSCDGGREEERERAQPLRAAWGTNEWRRGSQGEARGGEEEEEVRRAQSGWRRMGGRTERSYDGLGRRREGRAGSPSEVRRREEKGGLECGQWERRKVSGRSLSVDSTSVRGGSQRGMRKAELTLKERPLRSWGERQRGESPKHHDREGQENDSSHSNTGHRPEELRQGQENDPSHSNRGRRPEELREGPHVNQSRGGTRERPQSCMERRRG</sequence>
<proteinExistence type="predicted"/>
<accession>A0AAV6H5G3</accession>
<name>A0AAV6H5G3_9TELE</name>
<evidence type="ECO:0000313" key="2">
    <source>
        <dbReference type="EMBL" id="KAG5281297.1"/>
    </source>
</evidence>
<keyword evidence="3" id="KW-1185">Reference proteome</keyword>
<dbReference type="Proteomes" id="UP000823561">
    <property type="component" value="Chromosome 5"/>
</dbReference>
<feature type="compositionally biased region" description="Basic and acidic residues" evidence="1">
    <location>
        <begin position="312"/>
        <end position="326"/>
    </location>
</feature>